<dbReference type="SUPFAM" id="SSF51735">
    <property type="entry name" value="NAD(P)-binding Rossmann-fold domains"/>
    <property type="match status" value="1"/>
</dbReference>
<dbReference type="PANTHER" id="PTHR13812:SF19">
    <property type="entry name" value="KETIMINE REDUCTASE MU-CRYSTALLIN"/>
    <property type="match status" value="1"/>
</dbReference>
<dbReference type="Gene3D" id="3.30.1780.10">
    <property type="entry name" value="ornithine cyclodeaminase, domain 1"/>
    <property type="match status" value="1"/>
</dbReference>
<dbReference type="EMBL" id="JBHUDD010000027">
    <property type="protein sequence ID" value="MFD1508540.1"/>
    <property type="molecule type" value="Genomic_DNA"/>
</dbReference>
<evidence type="ECO:0000313" key="1">
    <source>
        <dbReference type="EMBL" id="MFD1508540.1"/>
    </source>
</evidence>
<dbReference type="PANTHER" id="PTHR13812">
    <property type="entry name" value="KETIMINE REDUCTASE MU-CRYSTALLIN"/>
    <property type="match status" value="1"/>
</dbReference>
<evidence type="ECO:0000313" key="2">
    <source>
        <dbReference type="Proteomes" id="UP001597186"/>
    </source>
</evidence>
<dbReference type="Pfam" id="PF02423">
    <property type="entry name" value="OCD_Mu_crystall"/>
    <property type="match status" value="1"/>
</dbReference>
<dbReference type="InterPro" id="IPR023401">
    <property type="entry name" value="ODC_N"/>
</dbReference>
<dbReference type="InterPro" id="IPR003462">
    <property type="entry name" value="ODC_Mu_crystall"/>
</dbReference>
<dbReference type="Gene3D" id="3.40.50.720">
    <property type="entry name" value="NAD(P)-binding Rossmann-like Domain"/>
    <property type="match status" value="1"/>
</dbReference>
<dbReference type="InterPro" id="IPR036291">
    <property type="entry name" value="NAD(P)-bd_dom_sf"/>
</dbReference>
<keyword evidence="2" id="KW-1185">Reference proteome</keyword>
<proteinExistence type="predicted"/>
<gene>
    <name evidence="1" type="ORF">ACFTOW_03870</name>
</gene>
<sequence>MTSPRTFSAAEISDRMTVPGLLDPLRRAMISVSQGTAVHPPRFAVPVNPAGRMGVMYGALGDPAVHGAKILSLYPGAPAMGLSSHQGYVLLFDSTDGRPLGIFDADGLTAMRTAAVTMLATQALACRTPRIMTICGAGEQAEWHLRGCLACFPDADLRLWARRPDAAHELRARFPAEASIEVVHDLATAITGADVIHTTTAARAPFLPGALLEPGQHINLVGASLADSREIDDAGVARLRMFTDSRESASREAGEILGAIRSGVVAEDYPVIEIGAVLSGAVVGRQAKDDITGYKSHGLIVQDLAAAAAVLTSAEP</sequence>
<dbReference type="RefSeq" id="WP_379913242.1">
    <property type="nucleotide sequence ID" value="NZ_JBHUDD010000027.1"/>
</dbReference>
<protein>
    <submittedName>
        <fullName evidence="1">Ornithine cyclodeaminase family protein</fullName>
    </submittedName>
</protein>
<name>A0ABW4ECK3_9RHOB</name>
<dbReference type="Proteomes" id="UP001597186">
    <property type="component" value="Unassembled WGS sequence"/>
</dbReference>
<accession>A0ABW4ECK3</accession>
<reference evidence="2" key="1">
    <citation type="journal article" date="2019" name="Int. J. Syst. Evol. Microbiol.">
        <title>The Global Catalogue of Microorganisms (GCM) 10K type strain sequencing project: providing services to taxonomists for standard genome sequencing and annotation.</title>
        <authorList>
            <consortium name="The Broad Institute Genomics Platform"/>
            <consortium name="The Broad Institute Genome Sequencing Center for Infectious Disease"/>
            <person name="Wu L."/>
            <person name="Ma J."/>
        </authorList>
    </citation>
    <scope>NUCLEOTIDE SEQUENCE [LARGE SCALE GENOMIC DNA]</scope>
    <source>
        <strain evidence="2">CGMCC 1.12477</strain>
    </source>
</reference>
<organism evidence="1 2">
    <name type="scientific">Lacimonas salitolerans</name>
    <dbReference type="NCBI Taxonomy" id="1323750"/>
    <lineage>
        <taxon>Bacteria</taxon>
        <taxon>Pseudomonadati</taxon>
        <taxon>Pseudomonadota</taxon>
        <taxon>Alphaproteobacteria</taxon>
        <taxon>Rhodobacterales</taxon>
        <taxon>Paracoccaceae</taxon>
        <taxon>Lacimonas</taxon>
    </lineage>
</organism>
<dbReference type="PIRSF" id="PIRSF001439">
    <property type="entry name" value="CryM"/>
    <property type="match status" value="1"/>
</dbReference>
<comment type="caution">
    <text evidence="1">The sequence shown here is derived from an EMBL/GenBank/DDBJ whole genome shotgun (WGS) entry which is preliminary data.</text>
</comment>